<dbReference type="OrthoDB" id="4034597at2759"/>
<evidence type="ECO:0000313" key="6">
    <source>
        <dbReference type="Proteomes" id="UP000014760"/>
    </source>
</evidence>
<evidence type="ECO:0000256" key="3">
    <source>
        <dbReference type="PROSITE-ProRule" id="PRU00023"/>
    </source>
</evidence>
<proteinExistence type="predicted"/>
<reference evidence="5" key="3">
    <citation type="submission" date="2015-06" db="UniProtKB">
        <authorList>
            <consortium name="EnsemblMetazoa"/>
        </authorList>
    </citation>
    <scope>IDENTIFICATION</scope>
</reference>
<evidence type="ECO:0000256" key="2">
    <source>
        <dbReference type="ARBA" id="ARBA00023043"/>
    </source>
</evidence>
<dbReference type="PANTHER" id="PTHR24124:SF14">
    <property type="entry name" value="CHROMOSOME UNDETERMINED SCAFFOLD_25, WHOLE GENOME SHOTGUN SEQUENCE"/>
    <property type="match status" value="1"/>
</dbReference>
<feature type="repeat" description="ANK" evidence="3">
    <location>
        <begin position="29"/>
        <end position="61"/>
    </location>
</feature>
<evidence type="ECO:0000256" key="1">
    <source>
        <dbReference type="ARBA" id="ARBA00022737"/>
    </source>
</evidence>
<protein>
    <submittedName>
        <fullName evidence="4 5">Uncharacterized protein</fullName>
    </submittedName>
</protein>
<gene>
    <name evidence="4" type="ORF">CAPTEDRAFT_87879</name>
</gene>
<dbReference type="HOGENOM" id="CLU_2747315_0_0_1"/>
<organism evidence="4">
    <name type="scientific">Capitella teleta</name>
    <name type="common">Polychaete worm</name>
    <dbReference type="NCBI Taxonomy" id="283909"/>
    <lineage>
        <taxon>Eukaryota</taxon>
        <taxon>Metazoa</taxon>
        <taxon>Spiralia</taxon>
        <taxon>Lophotrochozoa</taxon>
        <taxon>Annelida</taxon>
        <taxon>Polychaeta</taxon>
        <taxon>Sedentaria</taxon>
        <taxon>Scolecida</taxon>
        <taxon>Capitellidae</taxon>
        <taxon>Capitella</taxon>
    </lineage>
</organism>
<dbReference type="EnsemblMetazoa" id="CapteT87879">
    <property type="protein sequence ID" value="CapteP87879"/>
    <property type="gene ID" value="CapteG87879"/>
</dbReference>
<dbReference type="Gene3D" id="1.25.40.20">
    <property type="entry name" value="Ankyrin repeat-containing domain"/>
    <property type="match status" value="1"/>
</dbReference>
<keyword evidence="1" id="KW-0677">Repeat</keyword>
<dbReference type="PROSITE" id="PS50088">
    <property type="entry name" value="ANK_REPEAT"/>
    <property type="match status" value="2"/>
</dbReference>
<dbReference type="PANTHER" id="PTHR24124">
    <property type="entry name" value="ANKYRIN REPEAT FAMILY A"/>
    <property type="match status" value="1"/>
</dbReference>
<reference evidence="6" key="1">
    <citation type="submission" date="2012-12" db="EMBL/GenBank/DDBJ databases">
        <authorList>
            <person name="Hellsten U."/>
            <person name="Grimwood J."/>
            <person name="Chapman J.A."/>
            <person name="Shapiro H."/>
            <person name="Aerts A."/>
            <person name="Otillar R.P."/>
            <person name="Terry A.Y."/>
            <person name="Boore J.L."/>
            <person name="Simakov O."/>
            <person name="Marletaz F."/>
            <person name="Cho S.-J."/>
            <person name="Edsinger-Gonzales E."/>
            <person name="Havlak P."/>
            <person name="Kuo D.-H."/>
            <person name="Larsson T."/>
            <person name="Lv J."/>
            <person name="Arendt D."/>
            <person name="Savage R."/>
            <person name="Osoegawa K."/>
            <person name="de Jong P."/>
            <person name="Lindberg D.R."/>
            <person name="Seaver E.C."/>
            <person name="Weisblat D.A."/>
            <person name="Putnam N.H."/>
            <person name="Grigoriev I.V."/>
            <person name="Rokhsar D.S."/>
        </authorList>
    </citation>
    <scope>NUCLEOTIDE SEQUENCE</scope>
    <source>
        <strain evidence="6">I ESC-2004</strain>
    </source>
</reference>
<evidence type="ECO:0000313" key="5">
    <source>
        <dbReference type="EnsemblMetazoa" id="CapteP87879"/>
    </source>
</evidence>
<dbReference type="EMBL" id="KB300094">
    <property type="protein sequence ID" value="ELU07243.1"/>
    <property type="molecule type" value="Genomic_DNA"/>
</dbReference>
<dbReference type="InterPro" id="IPR036770">
    <property type="entry name" value="Ankyrin_rpt-contain_sf"/>
</dbReference>
<dbReference type="STRING" id="283909.R7UMB5"/>
<keyword evidence="6" id="KW-1185">Reference proteome</keyword>
<name>R7UMB5_CAPTE</name>
<dbReference type="InterPro" id="IPR002110">
    <property type="entry name" value="Ankyrin_rpt"/>
</dbReference>
<dbReference type="AlphaFoldDB" id="R7UMB5"/>
<sequence>VHYALQHEETDLLELLIANEADLDVQDSQGRTPLILSLATNDLDSAQLLLDQNVDLQLIDNAGNTALHHLL</sequence>
<feature type="repeat" description="ANK" evidence="3">
    <location>
        <begin position="1"/>
        <end position="28"/>
    </location>
</feature>
<accession>R7UMB5</accession>
<dbReference type="GO" id="GO:0005634">
    <property type="term" value="C:nucleus"/>
    <property type="evidence" value="ECO:0007669"/>
    <property type="project" value="TreeGrafter"/>
</dbReference>
<feature type="non-terminal residue" evidence="4">
    <location>
        <position position="71"/>
    </location>
</feature>
<dbReference type="SUPFAM" id="SSF48403">
    <property type="entry name" value="Ankyrin repeat"/>
    <property type="match status" value="1"/>
</dbReference>
<feature type="non-terminal residue" evidence="4">
    <location>
        <position position="1"/>
    </location>
</feature>
<reference evidence="4 6" key="2">
    <citation type="journal article" date="2013" name="Nature">
        <title>Insights into bilaterian evolution from three spiralian genomes.</title>
        <authorList>
            <person name="Simakov O."/>
            <person name="Marletaz F."/>
            <person name="Cho S.J."/>
            <person name="Edsinger-Gonzales E."/>
            <person name="Havlak P."/>
            <person name="Hellsten U."/>
            <person name="Kuo D.H."/>
            <person name="Larsson T."/>
            <person name="Lv J."/>
            <person name="Arendt D."/>
            <person name="Savage R."/>
            <person name="Osoegawa K."/>
            <person name="de Jong P."/>
            <person name="Grimwood J."/>
            <person name="Chapman J.A."/>
            <person name="Shapiro H."/>
            <person name="Aerts A."/>
            <person name="Otillar R.P."/>
            <person name="Terry A.Y."/>
            <person name="Boore J.L."/>
            <person name="Grigoriev I.V."/>
            <person name="Lindberg D.R."/>
            <person name="Seaver E.C."/>
            <person name="Weisblat D.A."/>
            <person name="Putnam N.H."/>
            <person name="Rokhsar D.S."/>
        </authorList>
    </citation>
    <scope>NUCLEOTIDE SEQUENCE</scope>
    <source>
        <strain evidence="4 6">I ESC-2004</strain>
    </source>
</reference>
<dbReference type="PROSITE" id="PS50297">
    <property type="entry name" value="ANK_REP_REGION"/>
    <property type="match status" value="2"/>
</dbReference>
<dbReference type="EMBL" id="AMQN01001157">
    <property type="status" value="NOT_ANNOTATED_CDS"/>
    <property type="molecule type" value="Genomic_DNA"/>
</dbReference>
<dbReference type="Proteomes" id="UP000014760">
    <property type="component" value="Unassembled WGS sequence"/>
</dbReference>
<keyword evidence="2 3" id="KW-0040">ANK repeat</keyword>
<dbReference type="GO" id="GO:0010468">
    <property type="term" value="P:regulation of gene expression"/>
    <property type="evidence" value="ECO:0007669"/>
    <property type="project" value="TreeGrafter"/>
</dbReference>
<dbReference type="Pfam" id="PF12796">
    <property type="entry name" value="Ank_2"/>
    <property type="match status" value="1"/>
</dbReference>
<evidence type="ECO:0000313" key="4">
    <source>
        <dbReference type="EMBL" id="ELU07243.1"/>
    </source>
</evidence>